<feature type="region of interest" description="Disordered" evidence="1">
    <location>
        <begin position="18"/>
        <end position="39"/>
    </location>
</feature>
<evidence type="ECO:0000313" key="3">
    <source>
        <dbReference type="Proteomes" id="UP000093044"/>
    </source>
</evidence>
<accession>A0A1B2I1M5</accession>
<organism evidence="2 3">
    <name type="scientific">Cloacibacillus porcorum</name>
    <dbReference type="NCBI Taxonomy" id="1197717"/>
    <lineage>
        <taxon>Bacteria</taxon>
        <taxon>Thermotogati</taxon>
        <taxon>Synergistota</taxon>
        <taxon>Synergistia</taxon>
        <taxon>Synergistales</taxon>
        <taxon>Synergistaceae</taxon>
        <taxon>Cloacibacillus</taxon>
    </lineage>
</organism>
<sequence length="97" mass="10663">MFFAETEGVLLCLARKPRRTEPAAKAAGEPKVNSPSPRFAGSSLREGAKIFTKPLFIFSLHERHVCAGVLPRRLAGAAPFMYNFRPSVRGVTLCDFP</sequence>
<dbReference type="Proteomes" id="UP000093044">
    <property type="component" value="Chromosome"/>
</dbReference>
<name>A0A1B2I1M5_9BACT</name>
<keyword evidence="3" id="KW-1185">Reference proteome</keyword>
<evidence type="ECO:0000313" key="2">
    <source>
        <dbReference type="EMBL" id="ANZ43860.1"/>
    </source>
</evidence>
<reference evidence="2" key="1">
    <citation type="submission" date="2016-08" db="EMBL/GenBank/DDBJ databases">
        <title>Complete genome of Cloacibacillus porcorum.</title>
        <authorList>
            <person name="Looft T."/>
            <person name="Bayles D.O."/>
            <person name="Alt D.P."/>
        </authorList>
    </citation>
    <scope>NUCLEOTIDE SEQUENCE [LARGE SCALE GENOMIC DNA]</scope>
    <source>
        <strain evidence="2">CL-84</strain>
    </source>
</reference>
<dbReference type="KEGG" id="cpor:BED41_01385"/>
<proteinExistence type="predicted"/>
<dbReference type="STRING" id="1197717.BED41_01385"/>
<evidence type="ECO:0000256" key="1">
    <source>
        <dbReference type="SAM" id="MobiDB-lite"/>
    </source>
</evidence>
<dbReference type="AlphaFoldDB" id="A0A1B2I1M5"/>
<dbReference type="EMBL" id="CP016757">
    <property type="protein sequence ID" value="ANZ43860.1"/>
    <property type="molecule type" value="Genomic_DNA"/>
</dbReference>
<protein>
    <submittedName>
        <fullName evidence="2">Uncharacterized protein</fullName>
    </submittedName>
</protein>
<gene>
    <name evidence="2" type="ORF">BED41_01385</name>
</gene>